<dbReference type="GO" id="GO:0005634">
    <property type="term" value="C:nucleus"/>
    <property type="evidence" value="ECO:0007669"/>
    <property type="project" value="UniProtKB-SubCell"/>
</dbReference>
<dbReference type="GO" id="GO:0006383">
    <property type="term" value="P:transcription by RNA polymerase III"/>
    <property type="evidence" value="ECO:0007669"/>
    <property type="project" value="TreeGrafter"/>
</dbReference>
<feature type="region of interest" description="Disordered" evidence="5">
    <location>
        <begin position="79"/>
        <end position="120"/>
    </location>
</feature>
<accession>A0A834N3L2</accession>
<proteinExistence type="predicted"/>
<dbReference type="AlphaFoldDB" id="A0A834N3L2"/>
<comment type="subcellular location">
    <subcellularLocation>
        <location evidence="1">Nucleus</location>
    </subcellularLocation>
</comment>
<keyword evidence="2" id="KW-0804">Transcription</keyword>
<comment type="caution">
    <text evidence="6">The sequence shown here is derived from an EMBL/GenBank/DDBJ whole genome shotgun (WGS) entry which is preliminary data.</text>
</comment>
<dbReference type="GO" id="GO:0000127">
    <property type="term" value="C:transcription factor TFIIIC complex"/>
    <property type="evidence" value="ECO:0007669"/>
    <property type="project" value="TreeGrafter"/>
</dbReference>
<dbReference type="Pfam" id="PF00400">
    <property type="entry name" value="WD40"/>
    <property type="match status" value="2"/>
</dbReference>
<dbReference type="PANTHER" id="PTHR15052:SF2">
    <property type="entry name" value="GENERAL TRANSCRIPTION FACTOR 3C POLYPEPTIDE 2"/>
    <property type="match status" value="1"/>
</dbReference>
<keyword evidence="7" id="KW-1185">Reference proteome</keyword>
<keyword evidence="3" id="KW-0539">Nucleus</keyword>
<dbReference type="InterPro" id="IPR015943">
    <property type="entry name" value="WD40/YVTN_repeat-like_dom_sf"/>
</dbReference>
<dbReference type="Gene3D" id="2.130.10.10">
    <property type="entry name" value="YVTN repeat-like/Quinoprotein amine dehydrogenase"/>
    <property type="match status" value="1"/>
</dbReference>
<protein>
    <submittedName>
        <fullName evidence="6">Uncharacterized protein</fullName>
    </submittedName>
</protein>
<reference evidence="6" key="1">
    <citation type="journal article" date="2020" name="G3 (Bethesda)">
        <title>High-Quality Assemblies for Three Invasive Social Wasps from the &lt;i&gt;Vespula&lt;/i&gt; Genus.</title>
        <authorList>
            <person name="Harrop T.W.R."/>
            <person name="Guhlin J."/>
            <person name="McLaughlin G.M."/>
            <person name="Permina E."/>
            <person name="Stockwell P."/>
            <person name="Gilligan J."/>
            <person name="Le Lec M.F."/>
            <person name="Gruber M.A.M."/>
            <person name="Quinn O."/>
            <person name="Lovegrove M."/>
            <person name="Duncan E.J."/>
            <person name="Remnant E.J."/>
            <person name="Van Eeckhoven J."/>
            <person name="Graham B."/>
            <person name="Knapp R.A."/>
            <person name="Langford K.W."/>
            <person name="Kronenberg Z."/>
            <person name="Press M.O."/>
            <person name="Eacker S.M."/>
            <person name="Wilson-Rankin E.E."/>
            <person name="Purcell J."/>
            <person name="Lester P.J."/>
            <person name="Dearden P.K."/>
        </authorList>
    </citation>
    <scope>NUCLEOTIDE SEQUENCE</scope>
    <source>
        <strain evidence="6">Marl-1</strain>
    </source>
</reference>
<evidence type="ECO:0000256" key="1">
    <source>
        <dbReference type="ARBA" id="ARBA00004123"/>
    </source>
</evidence>
<evidence type="ECO:0000313" key="6">
    <source>
        <dbReference type="EMBL" id="KAF7394565.1"/>
    </source>
</evidence>
<gene>
    <name evidence="6" type="ORF">HZH66_007739</name>
</gene>
<dbReference type="SMART" id="SM00320">
    <property type="entry name" value="WD40"/>
    <property type="match status" value="4"/>
</dbReference>
<feature type="repeat" description="WD" evidence="4">
    <location>
        <begin position="454"/>
        <end position="497"/>
    </location>
</feature>
<dbReference type="InterPro" id="IPR052416">
    <property type="entry name" value="GTF3C_component"/>
</dbReference>
<evidence type="ECO:0000256" key="2">
    <source>
        <dbReference type="ARBA" id="ARBA00023163"/>
    </source>
</evidence>
<dbReference type="InterPro" id="IPR036322">
    <property type="entry name" value="WD40_repeat_dom_sf"/>
</dbReference>
<organism evidence="6 7">
    <name type="scientific">Vespula vulgaris</name>
    <name type="common">Yellow jacket</name>
    <name type="synonym">Wasp</name>
    <dbReference type="NCBI Taxonomy" id="7454"/>
    <lineage>
        <taxon>Eukaryota</taxon>
        <taxon>Metazoa</taxon>
        <taxon>Ecdysozoa</taxon>
        <taxon>Arthropoda</taxon>
        <taxon>Hexapoda</taxon>
        <taxon>Insecta</taxon>
        <taxon>Pterygota</taxon>
        <taxon>Neoptera</taxon>
        <taxon>Endopterygota</taxon>
        <taxon>Hymenoptera</taxon>
        <taxon>Apocrita</taxon>
        <taxon>Aculeata</taxon>
        <taxon>Vespoidea</taxon>
        <taxon>Vespidae</taxon>
        <taxon>Vespinae</taxon>
        <taxon>Vespula</taxon>
    </lineage>
</organism>
<evidence type="ECO:0000256" key="3">
    <source>
        <dbReference type="ARBA" id="ARBA00023242"/>
    </source>
</evidence>
<dbReference type="EMBL" id="JACSEA010000008">
    <property type="protein sequence ID" value="KAF7394565.1"/>
    <property type="molecule type" value="Genomic_DNA"/>
</dbReference>
<dbReference type="SUPFAM" id="SSF50978">
    <property type="entry name" value="WD40 repeat-like"/>
    <property type="match status" value="1"/>
</dbReference>
<dbReference type="InterPro" id="IPR001680">
    <property type="entry name" value="WD40_rpt"/>
</dbReference>
<dbReference type="Proteomes" id="UP000614350">
    <property type="component" value="Unassembled WGS sequence"/>
</dbReference>
<dbReference type="PROSITE" id="PS50082">
    <property type="entry name" value="WD_REPEATS_2"/>
    <property type="match status" value="1"/>
</dbReference>
<evidence type="ECO:0000256" key="5">
    <source>
        <dbReference type="SAM" id="MobiDB-lite"/>
    </source>
</evidence>
<dbReference type="PANTHER" id="PTHR15052">
    <property type="entry name" value="RNA POLYMERASE III TRANSCRIPTION INITIATION FACTOR COMPLEX SUBUNIT"/>
    <property type="match status" value="1"/>
</dbReference>
<sequence length="747" mass="85850">MPELKKRVPSVWKAIWKKELELEGVSKCRQIGCNFSCSSYEDMCKHCSQCNFTPQENFTCKICKFFAESKEKIIEHIKAKHETEDNADNSPDFKKEDNTSDESEDEPLAERFKQQSHTINPEKEKSCSIMMFLDDAYALKAPWSKFYMPTLKWTMEYEMENYEFQLFDDYLPNPFVLLNDKDAMKYLPPLKVSMPTKTVNLNSSGNVENAESEWRYWKTFEGGISQGLPTFFTGGPIWALAWLSIPAYAYLKTPDQYIALSTHPDMESEYAIGKAYSGHNMIQIWNMGKLNNESKFMVSTPIFSYAIVHNSSTIWSLEWCPSGCYQDETLNNYKKGTLSFRRMGLLAAAGSDGSVYVYSLPFPEELNFNKSETNNLPIYKTDPVLILVVNSIIYNNNKQHWQCTKLSWTKERGHNTIAAGFSNGYIALWDLTEESPLLKQKQNDSLVINAFSHFFAHDSAVSMLALIPYNNQRFLASASVDRFYKVWDLENTSSPQESVKKGIITDGVWMLHWPSAVIGFDDALGYKHTNSYLVPLREHGFKLCPVLATNSPTYTVAVTDHANGIAHGSLAGDIISIFPHQLLYTKDVDKILPRKRQLNSFIEVVDLKELPKDSLKKQKGNGKEKKSKDYNYMPETYNECKERFGIIFHNNFVSVKDNLSKDVHQKVLYSEKLTYVPIEQYPFTSVNKIAWNPNMWSHLWLAAGYQNGLVRLLNFTFMSPKCDMNKLIKEHAEAFLKRIKNPSKNHD</sequence>
<keyword evidence="4" id="KW-0853">WD repeat</keyword>
<name>A0A834N3L2_VESVU</name>
<evidence type="ECO:0000313" key="7">
    <source>
        <dbReference type="Proteomes" id="UP000614350"/>
    </source>
</evidence>
<evidence type="ECO:0000256" key="4">
    <source>
        <dbReference type="PROSITE-ProRule" id="PRU00221"/>
    </source>
</evidence>